<evidence type="ECO:0000256" key="6">
    <source>
        <dbReference type="ARBA" id="ARBA00022741"/>
    </source>
</evidence>
<evidence type="ECO:0000256" key="11">
    <source>
        <dbReference type="RuleBase" id="RU364063"/>
    </source>
</evidence>
<dbReference type="InterPro" id="IPR003593">
    <property type="entry name" value="AAA+_ATPase"/>
</dbReference>
<organism evidence="14 15">
    <name type="scientific">candidate division WWE3 bacterium RIFCSPLOWO2_01_FULL_37_15</name>
    <dbReference type="NCBI Taxonomy" id="1802622"/>
    <lineage>
        <taxon>Bacteria</taxon>
        <taxon>Katanobacteria</taxon>
    </lineage>
</organism>
<feature type="compositionally biased region" description="Basic and acidic residues" evidence="12">
    <location>
        <begin position="379"/>
        <end position="407"/>
    </location>
</feature>
<dbReference type="PANTHER" id="PTHR11669:SF0">
    <property type="entry name" value="PROTEIN STICHEL-LIKE 2"/>
    <property type="match status" value="1"/>
</dbReference>
<dbReference type="EMBL" id="MEVF01000051">
    <property type="protein sequence ID" value="OGC48036.1"/>
    <property type="molecule type" value="Genomic_DNA"/>
</dbReference>
<evidence type="ECO:0000256" key="7">
    <source>
        <dbReference type="ARBA" id="ARBA00022833"/>
    </source>
</evidence>
<evidence type="ECO:0000256" key="2">
    <source>
        <dbReference type="ARBA" id="ARBA00022679"/>
    </source>
</evidence>
<dbReference type="GO" id="GO:0005524">
    <property type="term" value="F:ATP binding"/>
    <property type="evidence" value="ECO:0007669"/>
    <property type="project" value="UniProtKB-KW"/>
</dbReference>
<dbReference type="Pfam" id="PF12169">
    <property type="entry name" value="DNA_pol3_gamma3"/>
    <property type="match status" value="1"/>
</dbReference>
<evidence type="ECO:0000256" key="5">
    <source>
        <dbReference type="ARBA" id="ARBA00022723"/>
    </source>
</evidence>
<keyword evidence="9 11" id="KW-0239">DNA-directed DNA polymerase</keyword>
<dbReference type="Pfam" id="PF13177">
    <property type="entry name" value="DNA_pol3_delta2"/>
    <property type="match status" value="1"/>
</dbReference>
<dbReference type="Gene3D" id="3.40.50.300">
    <property type="entry name" value="P-loop containing nucleotide triphosphate hydrolases"/>
    <property type="match status" value="1"/>
</dbReference>
<comment type="caution">
    <text evidence="14">The sequence shown here is derived from an EMBL/GenBank/DDBJ whole genome shotgun (WGS) entry which is preliminary data.</text>
</comment>
<keyword evidence="7" id="KW-0862">Zinc</keyword>
<dbReference type="InterPro" id="IPR008921">
    <property type="entry name" value="DNA_pol3_clamp-load_cplx_C"/>
</dbReference>
<comment type="similarity">
    <text evidence="1 11">Belongs to the DnaX/STICHEL family.</text>
</comment>
<evidence type="ECO:0000256" key="3">
    <source>
        <dbReference type="ARBA" id="ARBA00022695"/>
    </source>
</evidence>
<dbReference type="InterPro" id="IPR050238">
    <property type="entry name" value="DNA_Rep/Repair_Clamp_Loader"/>
</dbReference>
<dbReference type="SMART" id="SM00382">
    <property type="entry name" value="AAA"/>
    <property type="match status" value="1"/>
</dbReference>
<keyword evidence="3 11" id="KW-0548">Nucleotidyltransferase</keyword>
<dbReference type="NCBIfam" id="TIGR02397">
    <property type="entry name" value="dnaX_nterm"/>
    <property type="match status" value="1"/>
</dbReference>
<dbReference type="GO" id="GO:0006261">
    <property type="term" value="P:DNA-templated DNA replication"/>
    <property type="evidence" value="ECO:0007669"/>
    <property type="project" value="TreeGrafter"/>
</dbReference>
<feature type="region of interest" description="Disordered" evidence="12">
    <location>
        <begin position="355"/>
        <end position="407"/>
    </location>
</feature>
<name>A0A1F4UT11_UNCKA</name>
<evidence type="ECO:0000256" key="1">
    <source>
        <dbReference type="ARBA" id="ARBA00006360"/>
    </source>
</evidence>
<dbReference type="SUPFAM" id="SSF52540">
    <property type="entry name" value="P-loop containing nucleoside triphosphate hydrolases"/>
    <property type="match status" value="1"/>
</dbReference>
<dbReference type="GO" id="GO:0003887">
    <property type="term" value="F:DNA-directed DNA polymerase activity"/>
    <property type="evidence" value="ECO:0007669"/>
    <property type="project" value="UniProtKB-KW"/>
</dbReference>
<dbReference type="CDD" id="cd00009">
    <property type="entry name" value="AAA"/>
    <property type="match status" value="1"/>
</dbReference>
<evidence type="ECO:0000256" key="10">
    <source>
        <dbReference type="ARBA" id="ARBA00049244"/>
    </source>
</evidence>
<keyword evidence="4 11" id="KW-0235">DNA replication</keyword>
<dbReference type="GO" id="GO:0009360">
    <property type="term" value="C:DNA polymerase III complex"/>
    <property type="evidence" value="ECO:0007669"/>
    <property type="project" value="InterPro"/>
</dbReference>
<dbReference type="InterPro" id="IPR048448">
    <property type="entry name" value="DnaX-like_C"/>
</dbReference>
<dbReference type="Proteomes" id="UP000177458">
    <property type="component" value="Unassembled WGS sequence"/>
</dbReference>
<evidence type="ECO:0000313" key="14">
    <source>
        <dbReference type="EMBL" id="OGC48036.1"/>
    </source>
</evidence>
<comment type="function">
    <text evidence="11">DNA polymerase III is a complex, multichain enzyme responsible for most of the replicative synthesis in bacteria. This DNA polymerase also exhibits 3' to 5' exonuclease activity.</text>
</comment>
<dbReference type="GO" id="GO:0003677">
    <property type="term" value="F:DNA binding"/>
    <property type="evidence" value="ECO:0007669"/>
    <property type="project" value="InterPro"/>
</dbReference>
<dbReference type="SUPFAM" id="SSF48019">
    <property type="entry name" value="post-AAA+ oligomerization domain-like"/>
    <property type="match status" value="1"/>
</dbReference>
<dbReference type="InterPro" id="IPR012763">
    <property type="entry name" value="DNA_pol_III_sug/sutau_N"/>
</dbReference>
<evidence type="ECO:0000256" key="8">
    <source>
        <dbReference type="ARBA" id="ARBA00022840"/>
    </source>
</evidence>
<dbReference type="GO" id="GO:0046872">
    <property type="term" value="F:metal ion binding"/>
    <property type="evidence" value="ECO:0007669"/>
    <property type="project" value="UniProtKB-KW"/>
</dbReference>
<feature type="domain" description="AAA+ ATPase" evidence="13">
    <location>
        <begin position="33"/>
        <end position="176"/>
    </location>
</feature>
<keyword evidence="5" id="KW-0479">Metal-binding</keyword>
<sequence length="546" mass="61115">MFYRKYRPQKFADISKPNEVAEALMNQIKNKKLAQAYVFSGPRGTGKTTTARILSKALNCEHLEKDGDVCDKCASCEAIKNGNFLDLIEIDAASNRGIDDIRDLRDKIKLAPSVGKRKVYIIDEVHMLTTEAFNALLKTLEEPPKHATFILCTTEFHKVPDTIKSRCQVFKFKRATVPQITSRLEKLCKEENCELSEDDLRKIAVASSGGFRDADTLLQQVIEGNVSVDSLTGMGNVADYTTFIDYLVEKDAYRAIKFVNDTYQEGRDLYVWTLDLLNYLRNLLFISSGANEGVVDVSDEVLESMKGQSDKISSQNIALYLEKFLKAGNLIKSSAIPQLPLEICIVEMCGDSNSDSNWPVEPKPDKGVFNRGSTANVKGKTEERKSSKSDEADKSGRELKSREKTIENEESSASKIILEKAQIEEKWQEFLSLISKENASVQALMKSGKIQKVEGSSIIFEVYYSFHKERLEIPRNKKIVEQAFYEIYGYKLNVKCVMSAEKPPKKSLSPKESGILTDYNVSGPLSLDSATKKGSVLDIFDGGLPL</sequence>
<dbReference type="NCBIfam" id="NF004046">
    <property type="entry name" value="PRK05563.1"/>
    <property type="match status" value="1"/>
</dbReference>
<keyword evidence="8 11" id="KW-0067">ATP-binding</keyword>
<proteinExistence type="inferred from homology"/>
<dbReference type="Gene3D" id="1.20.272.10">
    <property type="match status" value="1"/>
</dbReference>
<dbReference type="InterPro" id="IPR027417">
    <property type="entry name" value="P-loop_NTPase"/>
</dbReference>
<keyword evidence="2 11" id="KW-0808">Transferase</keyword>
<comment type="subunit">
    <text evidence="11">DNA polymerase III contains a core (composed of alpha, epsilon and theta chains) that associates with a tau subunit. This core dimerizes to form the POLIII' complex. PolIII' associates with the gamma complex (composed of gamma, delta, delta', psi and chi chains) and with the beta chain to form the complete DNA polymerase III complex.</text>
</comment>
<protein>
    <recommendedName>
        <fullName evidence="11">DNA polymerase III subunit gamma/tau</fullName>
        <ecNumber evidence="11">2.7.7.7</ecNumber>
    </recommendedName>
</protein>
<evidence type="ECO:0000256" key="4">
    <source>
        <dbReference type="ARBA" id="ARBA00022705"/>
    </source>
</evidence>
<evidence type="ECO:0000259" key="13">
    <source>
        <dbReference type="SMART" id="SM00382"/>
    </source>
</evidence>
<dbReference type="Gene3D" id="1.10.8.60">
    <property type="match status" value="1"/>
</dbReference>
<dbReference type="InterPro" id="IPR001270">
    <property type="entry name" value="ClpA/B"/>
</dbReference>
<evidence type="ECO:0000313" key="15">
    <source>
        <dbReference type="Proteomes" id="UP000177458"/>
    </source>
</evidence>
<keyword evidence="6 11" id="KW-0547">Nucleotide-binding</keyword>
<comment type="catalytic activity">
    <reaction evidence="10 11">
        <text>DNA(n) + a 2'-deoxyribonucleoside 5'-triphosphate = DNA(n+1) + diphosphate</text>
        <dbReference type="Rhea" id="RHEA:22508"/>
        <dbReference type="Rhea" id="RHEA-COMP:17339"/>
        <dbReference type="Rhea" id="RHEA-COMP:17340"/>
        <dbReference type="ChEBI" id="CHEBI:33019"/>
        <dbReference type="ChEBI" id="CHEBI:61560"/>
        <dbReference type="ChEBI" id="CHEBI:173112"/>
        <dbReference type="EC" id="2.7.7.7"/>
    </reaction>
</comment>
<dbReference type="AlphaFoldDB" id="A0A1F4UT11"/>
<reference evidence="14 15" key="1">
    <citation type="journal article" date="2016" name="Nat. Commun.">
        <title>Thousands of microbial genomes shed light on interconnected biogeochemical processes in an aquifer system.</title>
        <authorList>
            <person name="Anantharaman K."/>
            <person name="Brown C.T."/>
            <person name="Hug L.A."/>
            <person name="Sharon I."/>
            <person name="Castelle C.J."/>
            <person name="Probst A.J."/>
            <person name="Thomas B.C."/>
            <person name="Singh A."/>
            <person name="Wilkins M.J."/>
            <person name="Karaoz U."/>
            <person name="Brodie E.L."/>
            <person name="Williams K.H."/>
            <person name="Hubbard S.S."/>
            <person name="Banfield J.F."/>
        </authorList>
    </citation>
    <scope>NUCLEOTIDE SEQUENCE [LARGE SCALE GENOMIC DNA]</scope>
</reference>
<gene>
    <name evidence="11" type="primary">dnaX</name>
    <name evidence="14" type="ORF">A3A69_02565</name>
</gene>
<dbReference type="PRINTS" id="PR00300">
    <property type="entry name" value="CLPPROTEASEA"/>
</dbReference>
<dbReference type="EC" id="2.7.7.7" evidence="11"/>
<dbReference type="InterPro" id="IPR022754">
    <property type="entry name" value="DNA_pol_III_gamma-3"/>
</dbReference>
<evidence type="ECO:0000256" key="9">
    <source>
        <dbReference type="ARBA" id="ARBA00022932"/>
    </source>
</evidence>
<accession>A0A1F4UT11</accession>
<dbReference type="PANTHER" id="PTHR11669">
    <property type="entry name" value="REPLICATION FACTOR C / DNA POLYMERASE III GAMMA-TAU SUBUNIT"/>
    <property type="match status" value="1"/>
</dbReference>
<evidence type="ECO:0000256" key="12">
    <source>
        <dbReference type="SAM" id="MobiDB-lite"/>
    </source>
</evidence>
<dbReference type="FunFam" id="3.40.50.300:FF:000014">
    <property type="entry name" value="DNA polymerase III subunit gamma/tau"/>
    <property type="match status" value="1"/>
</dbReference>
<dbReference type="Pfam" id="PF20964">
    <property type="entry name" value="DnaX_C"/>
    <property type="match status" value="1"/>
</dbReference>